<proteinExistence type="predicted"/>
<dbReference type="AlphaFoldDB" id="A0A0W8CBD6"/>
<gene>
    <name evidence="2" type="ORF">AM587_10001801</name>
</gene>
<evidence type="ECO:0000313" key="2">
    <source>
        <dbReference type="EMBL" id="KUF81384.1"/>
    </source>
</evidence>
<evidence type="ECO:0000313" key="3">
    <source>
        <dbReference type="Proteomes" id="UP000052943"/>
    </source>
</evidence>
<comment type="caution">
    <text evidence="2">The sequence shown here is derived from an EMBL/GenBank/DDBJ whole genome shotgun (WGS) entry which is preliminary data.</text>
</comment>
<organism evidence="2 3">
    <name type="scientific">Phytophthora nicotianae</name>
    <name type="common">Potato buckeye rot agent</name>
    <name type="synonym">Phytophthora parasitica</name>
    <dbReference type="NCBI Taxonomy" id="4792"/>
    <lineage>
        <taxon>Eukaryota</taxon>
        <taxon>Sar</taxon>
        <taxon>Stramenopiles</taxon>
        <taxon>Oomycota</taxon>
        <taxon>Peronosporomycetes</taxon>
        <taxon>Peronosporales</taxon>
        <taxon>Peronosporaceae</taxon>
        <taxon>Phytophthora</taxon>
    </lineage>
</organism>
<name>A0A0W8CBD6_PHYNI</name>
<feature type="region of interest" description="Disordered" evidence="1">
    <location>
        <begin position="189"/>
        <end position="221"/>
    </location>
</feature>
<feature type="compositionally biased region" description="Polar residues" evidence="1">
    <location>
        <begin position="346"/>
        <end position="358"/>
    </location>
</feature>
<dbReference type="Proteomes" id="UP000052943">
    <property type="component" value="Unassembled WGS sequence"/>
</dbReference>
<dbReference type="OrthoDB" id="129477at2759"/>
<sequence length="655" mass="74366">MALAQALVDTDLASQDDSLEAIARSLKQGICWTGQLNLHEQFDHYVRTTTLVNVMRGWEGMPSHESTKQFKWYMEEYAGSPSSRDSIVPKYNWGCSEFMAMAANFLQREIYVLAYDTDHKKQWYCSMYKSSTAKRGTQTYEIGQHIPLQVGRCTALIRAAKMRDTCPPLVIRHWGEHYSAFVHKRAPVSQPQQPDQVTGLQPSSCAQEPGHMQPLHDGDSSQVPWSLTGWDGNVTELRRKLTGLTISHDLKCEIHLILEHADPSRYSELLAFLVNTASQLSLPEREQLRSMGLSAEHSADVTALLQKYQIPLATLRLWQTESAQAQQDERDMQCSQESRQSHKSDSSYLPSSANSSQEMPPARWKPGRVKEASTKTSKRPHTLTPMEAERIRQRMKPKQAHPGQTDGTQLMMDEPMPRAYEGNDSGAATEWADRWNNLAGVWPSTTTAPFPLFTSTPDEWSYTAQQEPAQLALMCQLFEFPEEVLSSLGDKVLEVWTAAWRHECLHGRLVAYRSRTTDRATRKWIDEWITKLTRPPPQNLAPLIDNREAWTRLRNNSYGNDDILKLCDVGNKRRLAQHLLCAIIYEKELQVLTGTEEDPDNGSLSKLIGHLLALEVNARHRDAYSVARGHVDWGAVARFFSDAVERGGGEWDRDH</sequence>
<feature type="compositionally biased region" description="Polar residues" evidence="1">
    <location>
        <begin position="189"/>
        <end position="206"/>
    </location>
</feature>
<reference evidence="2 3" key="1">
    <citation type="submission" date="2015-11" db="EMBL/GenBank/DDBJ databases">
        <title>Genomes and virulence difference between two physiological races of Phytophthora nicotianae.</title>
        <authorList>
            <person name="Liu H."/>
            <person name="Ma X."/>
            <person name="Yu H."/>
            <person name="Fang D."/>
            <person name="Li Y."/>
            <person name="Wang X."/>
            <person name="Wang W."/>
            <person name="Dong Y."/>
            <person name="Xiao B."/>
        </authorList>
    </citation>
    <scope>NUCLEOTIDE SEQUENCE [LARGE SCALE GENOMIC DNA]</scope>
    <source>
        <strain evidence="3">race 0</strain>
    </source>
</reference>
<accession>A0A0W8CBD6</accession>
<feature type="region of interest" description="Disordered" evidence="1">
    <location>
        <begin position="324"/>
        <end position="410"/>
    </location>
</feature>
<protein>
    <submittedName>
        <fullName evidence="2">Uncharacterized protein</fullName>
    </submittedName>
</protein>
<dbReference type="EMBL" id="LNFO01004188">
    <property type="protein sequence ID" value="KUF81384.1"/>
    <property type="molecule type" value="Genomic_DNA"/>
</dbReference>
<evidence type="ECO:0000256" key="1">
    <source>
        <dbReference type="SAM" id="MobiDB-lite"/>
    </source>
</evidence>